<dbReference type="GO" id="GO:0005506">
    <property type="term" value="F:iron ion binding"/>
    <property type="evidence" value="ECO:0007669"/>
    <property type="project" value="InterPro"/>
</dbReference>
<evidence type="ECO:0000256" key="1">
    <source>
        <dbReference type="ARBA" id="ARBA00010617"/>
    </source>
</evidence>
<reference evidence="5 6" key="1">
    <citation type="journal article" date="2021" name="Nat. Plants">
        <title>The Taxus genome provides insights into paclitaxel biosynthesis.</title>
        <authorList>
            <person name="Xiong X."/>
            <person name="Gou J."/>
            <person name="Liao Q."/>
            <person name="Li Y."/>
            <person name="Zhou Q."/>
            <person name="Bi G."/>
            <person name="Li C."/>
            <person name="Du R."/>
            <person name="Wang X."/>
            <person name="Sun T."/>
            <person name="Guo L."/>
            <person name="Liang H."/>
            <person name="Lu P."/>
            <person name="Wu Y."/>
            <person name="Zhang Z."/>
            <person name="Ro D.K."/>
            <person name="Shang Y."/>
            <person name="Huang S."/>
            <person name="Yan J."/>
        </authorList>
    </citation>
    <scope>NUCLEOTIDE SEQUENCE [LARGE SCALE GENOMIC DNA]</scope>
    <source>
        <strain evidence="5">Ta-2019</strain>
    </source>
</reference>
<evidence type="ECO:0000313" key="6">
    <source>
        <dbReference type="Proteomes" id="UP000824469"/>
    </source>
</evidence>
<dbReference type="Gene3D" id="1.10.630.10">
    <property type="entry name" value="Cytochrome P450"/>
    <property type="match status" value="1"/>
</dbReference>
<sequence length="103" mass="11976">MRLFPSVPVIYREATKENILPDSTHVRKGSKLLCLIYATGRMERLWGKDALQFVPERWINEEGLCRKEWDCKFPVFNVGPWVCLGKDIAYVSMKFITANILAR</sequence>
<dbReference type="GO" id="GO:0004497">
    <property type="term" value="F:monooxygenase activity"/>
    <property type="evidence" value="ECO:0007669"/>
    <property type="project" value="InterPro"/>
</dbReference>
<dbReference type="InterPro" id="IPR036396">
    <property type="entry name" value="Cyt_P450_sf"/>
</dbReference>
<organism evidence="5 6">
    <name type="scientific">Taxus chinensis</name>
    <name type="common">Chinese yew</name>
    <name type="synonym">Taxus wallichiana var. chinensis</name>
    <dbReference type="NCBI Taxonomy" id="29808"/>
    <lineage>
        <taxon>Eukaryota</taxon>
        <taxon>Viridiplantae</taxon>
        <taxon>Streptophyta</taxon>
        <taxon>Embryophyta</taxon>
        <taxon>Tracheophyta</taxon>
        <taxon>Spermatophyta</taxon>
        <taxon>Pinopsida</taxon>
        <taxon>Pinidae</taxon>
        <taxon>Conifers II</taxon>
        <taxon>Cupressales</taxon>
        <taxon>Taxaceae</taxon>
        <taxon>Taxus</taxon>
    </lineage>
</organism>
<keyword evidence="4" id="KW-0408">Iron</keyword>
<evidence type="ECO:0000256" key="2">
    <source>
        <dbReference type="ARBA" id="ARBA00022723"/>
    </source>
</evidence>
<evidence type="ECO:0000256" key="3">
    <source>
        <dbReference type="ARBA" id="ARBA00023002"/>
    </source>
</evidence>
<proteinExistence type="inferred from homology"/>
<keyword evidence="2" id="KW-0479">Metal-binding</keyword>
<keyword evidence="6" id="KW-1185">Reference proteome</keyword>
<feature type="non-terminal residue" evidence="5">
    <location>
        <position position="103"/>
    </location>
</feature>
<comment type="similarity">
    <text evidence="1">Belongs to the cytochrome P450 family.</text>
</comment>
<accession>A0AA38F773</accession>
<dbReference type="Pfam" id="PF00067">
    <property type="entry name" value="p450"/>
    <property type="match status" value="1"/>
</dbReference>
<name>A0AA38F773_TAXCH</name>
<keyword evidence="3" id="KW-0560">Oxidoreductase</keyword>
<dbReference type="EMBL" id="JAHRHJ020003731">
    <property type="protein sequence ID" value="KAH9291266.1"/>
    <property type="molecule type" value="Genomic_DNA"/>
</dbReference>
<dbReference type="Proteomes" id="UP000824469">
    <property type="component" value="Unassembled WGS sequence"/>
</dbReference>
<dbReference type="AlphaFoldDB" id="A0AA38F773"/>
<dbReference type="GO" id="GO:0020037">
    <property type="term" value="F:heme binding"/>
    <property type="evidence" value="ECO:0007669"/>
    <property type="project" value="InterPro"/>
</dbReference>
<dbReference type="InterPro" id="IPR001128">
    <property type="entry name" value="Cyt_P450"/>
</dbReference>
<dbReference type="PANTHER" id="PTHR24296">
    <property type="entry name" value="CYTOCHROME P450"/>
    <property type="match status" value="1"/>
</dbReference>
<comment type="caution">
    <text evidence="5">The sequence shown here is derived from an EMBL/GenBank/DDBJ whole genome shotgun (WGS) entry which is preliminary data.</text>
</comment>
<protein>
    <recommendedName>
        <fullName evidence="7">Cytochrome P450</fullName>
    </recommendedName>
</protein>
<dbReference type="SUPFAM" id="SSF48264">
    <property type="entry name" value="Cytochrome P450"/>
    <property type="match status" value="1"/>
</dbReference>
<gene>
    <name evidence="5" type="ORF">KI387_043545</name>
</gene>
<dbReference type="OMA" id="MKFITAN"/>
<dbReference type="GO" id="GO:0016705">
    <property type="term" value="F:oxidoreductase activity, acting on paired donors, with incorporation or reduction of molecular oxygen"/>
    <property type="evidence" value="ECO:0007669"/>
    <property type="project" value="InterPro"/>
</dbReference>
<evidence type="ECO:0000256" key="4">
    <source>
        <dbReference type="ARBA" id="ARBA00023004"/>
    </source>
</evidence>
<evidence type="ECO:0000313" key="5">
    <source>
        <dbReference type="EMBL" id="KAH9291266.1"/>
    </source>
</evidence>
<evidence type="ECO:0008006" key="7">
    <source>
        <dbReference type="Google" id="ProtNLM"/>
    </source>
</evidence>